<dbReference type="PANTHER" id="PTHR24104:SF25">
    <property type="entry name" value="PROTEIN LIN-41"/>
    <property type="match status" value="1"/>
</dbReference>
<dbReference type="PROSITE" id="PS51125">
    <property type="entry name" value="NHL"/>
    <property type="match status" value="3"/>
</dbReference>
<protein>
    <submittedName>
        <fullName evidence="3">SMP-30/Gluconolaconase/LRE-like region family protein</fullName>
    </submittedName>
</protein>
<feature type="repeat" description="NHL" evidence="2">
    <location>
        <begin position="1"/>
        <end position="31"/>
    </location>
</feature>
<reference evidence="3" key="1">
    <citation type="submission" date="2014-01" db="EMBL/GenBank/DDBJ databases">
        <authorList>
            <person name="Brown-Elliot B."/>
            <person name="Wallace R."/>
            <person name="Lenaerts A."/>
            <person name="Ordway D."/>
            <person name="DeGroote M.A."/>
            <person name="Parker T."/>
            <person name="Sizemore C."/>
            <person name="Tallon L.J."/>
            <person name="Sadzewicz L.K."/>
            <person name="Sengamalay N."/>
            <person name="Fraser C.M."/>
            <person name="Hine E."/>
            <person name="Shefchek K.A."/>
            <person name="Das S.P."/>
            <person name="Tettelin H."/>
        </authorList>
    </citation>
    <scope>NUCLEOTIDE SEQUENCE [LARGE SCALE GENOMIC DNA]</scope>
    <source>
        <strain evidence="3">4042</strain>
    </source>
</reference>
<dbReference type="GO" id="GO:0008270">
    <property type="term" value="F:zinc ion binding"/>
    <property type="evidence" value="ECO:0007669"/>
    <property type="project" value="UniProtKB-KW"/>
</dbReference>
<dbReference type="Gene3D" id="2.120.10.30">
    <property type="entry name" value="TolB, C-terminal domain"/>
    <property type="match status" value="1"/>
</dbReference>
<dbReference type="PANTHER" id="PTHR24104">
    <property type="entry name" value="E3 UBIQUITIN-PROTEIN LIGASE NHLRC1-RELATED"/>
    <property type="match status" value="1"/>
</dbReference>
<dbReference type="InterPro" id="IPR050952">
    <property type="entry name" value="TRIM-NHL_E3_ligases"/>
</dbReference>
<dbReference type="PATRIC" id="fig|1299334.3.peg.6390"/>
<name>X8AFX4_MYCXE</name>
<sequence length="149" mass="15986">MYEPQGVAIDSAGTVYVSDFNNRVVKLPAGSNNQTDLPIMGLNYPEGVAVDTAGNVYVADRGNNRVVKLDAGSNTQSDLPFTDLNHPDGVAVDTAGNVYVTDTDNNRVLRLEGGSNQVVLPFTGVNVPWAWGWTRPGMCTQPSTTTARW</sequence>
<gene>
    <name evidence="3" type="ORF">I553_4716</name>
</gene>
<evidence type="ECO:0000313" key="3">
    <source>
        <dbReference type="EMBL" id="EUA30459.1"/>
    </source>
</evidence>
<dbReference type="InterPro" id="IPR001258">
    <property type="entry name" value="NHL_repeat"/>
</dbReference>
<evidence type="ECO:0000256" key="2">
    <source>
        <dbReference type="PROSITE-ProRule" id="PRU00504"/>
    </source>
</evidence>
<feature type="repeat" description="NHL" evidence="2">
    <location>
        <begin position="42"/>
        <end position="72"/>
    </location>
</feature>
<comment type="caution">
    <text evidence="3">The sequence shown here is derived from an EMBL/GenBank/DDBJ whole genome shotgun (WGS) entry which is preliminary data.</text>
</comment>
<dbReference type="InterPro" id="IPR011042">
    <property type="entry name" value="6-blade_b-propeller_TolB-like"/>
</dbReference>
<evidence type="ECO:0000256" key="1">
    <source>
        <dbReference type="ARBA" id="ARBA00022737"/>
    </source>
</evidence>
<organism evidence="3">
    <name type="scientific">Mycobacterium xenopi 4042</name>
    <dbReference type="NCBI Taxonomy" id="1299334"/>
    <lineage>
        <taxon>Bacteria</taxon>
        <taxon>Bacillati</taxon>
        <taxon>Actinomycetota</taxon>
        <taxon>Actinomycetes</taxon>
        <taxon>Mycobacteriales</taxon>
        <taxon>Mycobacteriaceae</taxon>
        <taxon>Mycobacterium</taxon>
    </lineage>
</organism>
<dbReference type="SMART" id="SM00135">
    <property type="entry name" value="LY"/>
    <property type="match status" value="2"/>
</dbReference>
<keyword evidence="1" id="KW-0677">Repeat</keyword>
<dbReference type="InterPro" id="IPR000033">
    <property type="entry name" value="LDLR_classB_rpt"/>
</dbReference>
<feature type="repeat" description="NHL" evidence="2">
    <location>
        <begin position="80"/>
        <end position="114"/>
    </location>
</feature>
<dbReference type="EMBL" id="JAOB01000060">
    <property type="protein sequence ID" value="EUA30459.1"/>
    <property type="molecule type" value="Genomic_DNA"/>
</dbReference>
<dbReference type="AlphaFoldDB" id="X8AFX4"/>
<dbReference type="Pfam" id="PF01436">
    <property type="entry name" value="NHL"/>
    <property type="match status" value="3"/>
</dbReference>
<dbReference type="SUPFAM" id="SSF101898">
    <property type="entry name" value="NHL repeat"/>
    <property type="match status" value="1"/>
</dbReference>
<accession>X8AFX4</accession>
<proteinExistence type="predicted"/>